<dbReference type="PANTHER" id="PTHR23317:SF76">
    <property type="entry name" value="LD20667P"/>
    <property type="match status" value="1"/>
</dbReference>
<dbReference type="InterPro" id="IPR046770">
    <property type="entry name" value="DOCKER_Lobe_B"/>
</dbReference>
<dbReference type="PANTHER" id="PTHR23317">
    <property type="entry name" value="DEDICATOR OF CYTOKINESIS DOCK"/>
    <property type="match status" value="1"/>
</dbReference>
<reference evidence="3 4" key="1">
    <citation type="submission" date="2021-06" db="EMBL/GenBank/DDBJ databases">
        <title>Caerostris extrusa draft genome.</title>
        <authorList>
            <person name="Kono N."/>
            <person name="Arakawa K."/>
        </authorList>
    </citation>
    <scope>NUCLEOTIDE SEQUENCE [LARGE SCALE GENOMIC DNA]</scope>
</reference>
<protein>
    <submittedName>
        <fullName evidence="3">Dedicator of cytokinesis protein 7</fullName>
    </submittedName>
</protein>
<feature type="domain" description="DOCKER Lobe C" evidence="1">
    <location>
        <begin position="57"/>
        <end position="115"/>
    </location>
</feature>
<dbReference type="GO" id="GO:0007264">
    <property type="term" value="P:small GTPase-mediated signal transduction"/>
    <property type="evidence" value="ECO:0007669"/>
    <property type="project" value="InterPro"/>
</dbReference>
<dbReference type="AlphaFoldDB" id="A0AAV4TTE9"/>
<dbReference type="InterPro" id="IPR043162">
    <property type="entry name" value="DOCK_C_lobe_C"/>
</dbReference>
<name>A0AAV4TTE9_CAEEX</name>
<feature type="domain" description="DOCKER Lobe B" evidence="2">
    <location>
        <begin position="4"/>
        <end position="35"/>
    </location>
</feature>
<dbReference type="InterPro" id="IPR026791">
    <property type="entry name" value="DOCK"/>
</dbReference>
<proteinExistence type="predicted"/>
<sequence>MFQLRNRKTHFDRNYNIRRFIYATPFTPDGQRQQIVLTPIEVAIEDIMKNSRIRFDRWQKSPTTLQNKLRLCFKDFLLKCNEALRKNRSFIGPEQKDYQRELERNYYRFMERLMPMIKLSTAAALKLGRDRHGSGDRVSKKKQ</sequence>
<dbReference type="GO" id="GO:0005085">
    <property type="term" value="F:guanyl-nucleotide exchange factor activity"/>
    <property type="evidence" value="ECO:0007669"/>
    <property type="project" value="InterPro"/>
</dbReference>
<evidence type="ECO:0000259" key="1">
    <source>
        <dbReference type="Pfam" id="PF20421"/>
    </source>
</evidence>
<dbReference type="EMBL" id="BPLR01011672">
    <property type="protein sequence ID" value="GIY48087.1"/>
    <property type="molecule type" value="Genomic_DNA"/>
</dbReference>
<dbReference type="Proteomes" id="UP001054945">
    <property type="component" value="Unassembled WGS sequence"/>
</dbReference>
<keyword evidence="4" id="KW-1185">Reference proteome</keyword>
<evidence type="ECO:0000313" key="3">
    <source>
        <dbReference type="EMBL" id="GIY48087.1"/>
    </source>
</evidence>
<dbReference type="Gene3D" id="1.20.58.740">
    <property type="match status" value="1"/>
</dbReference>
<gene>
    <name evidence="3" type="primary">DOCK7</name>
    <name evidence="3" type="ORF">CEXT_798351</name>
</gene>
<evidence type="ECO:0000313" key="4">
    <source>
        <dbReference type="Proteomes" id="UP001054945"/>
    </source>
</evidence>
<accession>A0AAV4TTE9</accession>
<dbReference type="Pfam" id="PF20422">
    <property type="entry name" value="DHR-2_Lobe_B"/>
    <property type="match status" value="1"/>
</dbReference>
<comment type="caution">
    <text evidence="3">The sequence shown here is derived from an EMBL/GenBank/DDBJ whole genome shotgun (WGS) entry which is preliminary data.</text>
</comment>
<organism evidence="3 4">
    <name type="scientific">Caerostris extrusa</name>
    <name type="common">Bark spider</name>
    <name type="synonym">Caerostris bankana</name>
    <dbReference type="NCBI Taxonomy" id="172846"/>
    <lineage>
        <taxon>Eukaryota</taxon>
        <taxon>Metazoa</taxon>
        <taxon>Ecdysozoa</taxon>
        <taxon>Arthropoda</taxon>
        <taxon>Chelicerata</taxon>
        <taxon>Arachnida</taxon>
        <taxon>Araneae</taxon>
        <taxon>Araneomorphae</taxon>
        <taxon>Entelegynae</taxon>
        <taxon>Araneoidea</taxon>
        <taxon>Araneidae</taxon>
        <taxon>Caerostris</taxon>
    </lineage>
</organism>
<dbReference type="Pfam" id="PF20421">
    <property type="entry name" value="DHR-2_Lobe_C"/>
    <property type="match status" value="1"/>
</dbReference>
<dbReference type="InterPro" id="IPR046773">
    <property type="entry name" value="DOCKER_Lobe_C"/>
</dbReference>
<evidence type="ECO:0000259" key="2">
    <source>
        <dbReference type="Pfam" id="PF20422"/>
    </source>
</evidence>